<reference evidence="3 4" key="1">
    <citation type="submission" date="2017-12" db="EMBL/GenBank/DDBJ databases">
        <title>Sequencing the genomes of 1000 Actinobacteria strains.</title>
        <authorList>
            <person name="Klenk H.-P."/>
        </authorList>
    </citation>
    <scope>NUCLEOTIDE SEQUENCE [LARGE SCALE GENOMIC DNA]</scope>
    <source>
        <strain evidence="3 4">DSM 44489</strain>
    </source>
</reference>
<keyword evidence="1" id="KW-0472">Membrane</keyword>
<dbReference type="Pfam" id="PF14594">
    <property type="entry name" value="Sipho_Gp37"/>
    <property type="match status" value="1"/>
</dbReference>
<protein>
    <recommendedName>
        <fullName evidence="2">Gp28/Gp37-like domain-containing protein</fullName>
    </recommendedName>
</protein>
<comment type="caution">
    <text evidence="3">The sequence shown here is derived from an EMBL/GenBank/DDBJ whole genome shotgun (WGS) entry which is preliminary data.</text>
</comment>
<organism evidence="3 4">
    <name type="scientific">Nocardia fluminea</name>
    <dbReference type="NCBI Taxonomy" id="134984"/>
    <lineage>
        <taxon>Bacteria</taxon>
        <taxon>Bacillati</taxon>
        <taxon>Actinomycetota</taxon>
        <taxon>Actinomycetes</taxon>
        <taxon>Mycobacteriales</taxon>
        <taxon>Nocardiaceae</taxon>
        <taxon>Nocardia</taxon>
    </lineage>
</organism>
<proteinExistence type="predicted"/>
<evidence type="ECO:0000256" key="1">
    <source>
        <dbReference type="SAM" id="Phobius"/>
    </source>
</evidence>
<dbReference type="AlphaFoldDB" id="A0A2N3VH09"/>
<dbReference type="Proteomes" id="UP000233766">
    <property type="component" value="Unassembled WGS sequence"/>
</dbReference>
<gene>
    <name evidence="3" type="ORF">ATK86_5355</name>
</gene>
<evidence type="ECO:0000259" key="2">
    <source>
        <dbReference type="Pfam" id="PF14594"/>
    </source>
</evidence>
<keyword evidence="1" id="KW-1133">Transmembrane helix</keyword>
<sequence length="570" mass="62502">MTTTLADIPRLRAQCDQTREIHRAMKRADPLVRLWANNPTGEAGLVLRGTARDNIAGKFPFKKNSFGTAGTLKLRLDHYLARWLVSIPNDPEAKKNVVITVDFMGGKLRWSGLLKNWKVVRDGRGIRYLEVTFIDDLQFLQFMLGPPNPVLPIWLFQFPRVLPIFAPSKWAISILILINLIRLNGNLYTMPDDPFAMDSYDDLIDWSDWQVLIKCNPFDLDDSSVWTMLATRMTRVDEAIADALEDAQQVITYRRCLTVDGEVSDVPGVPVVANGALILAVEDKSGYWSADGTGTGGGVAGGFNRTVQGFLSGFVEDTQVLVVDDQTIQPEEYYTPGWVGTKPSHPWVVVRDSEWTSIQSSQLVWSPATAVGVIVGGDNPLADSLARLAIESTAALIGYFLLAGFSGLGAIAADIAMPFLIGTIFAWLQWENGSRGHQLGWVHLYEVFHQGAENNAWSLSAIAALRAGFLATRSETAHQFSMGFGGPFLPGVHFGIGDRIGSVDGYVSDAIFVDQVEEISADWDWEAGKALDIRVTVGQAKAAMSQAERSSRLLSKAMTTISNIGVHLVS</sequence>
<name>A0A2N3VH09_9NOCA</name>
<dbReference type="EMBL" id="PJMW01000002">
    <property type="protein sequence ID" value="PKV80918.1"/>
    <property type="molecule type" value="Genomic_DNA"/>
</dbReference>
<evidence type="ECO:0000313" key="3">
    <source>
        <dbReference type="EMBL" id="PKV80918.1"/>
    </source>
</evidence>
<dbReference type="InterPro" id="IPR029432">
    <property type="entry name" value="Gp28/Gp37-like_dom"/>
</dbReference>
<feature type="transmembrane region" description="Helical" evidence="1">
    <location>
        <begin position="396"/>
        <end position="428"/>
    </location>
</feature>
<accession>A0A2N3VH09</accession>
<feature type="domain" description="Gp28/Gp37-like" evidence="2">
    <location>
        <begin position="44"/>
        <end position="538"/>
    </location>
</feature>
<evidence type="ECO:0000313" key="4">
    <source>
        <dbReference type="Proteomes" id="UP000233766"/>
    </source>
</evidence>
<keyword evidence="1" id="KW-0812">Transmembrane</keyword>
<keyword evidence="4" id="KW-1185">Reference proteome</keyword>